<dbReference type="SUPFAM" id="SSF53756">
    <property type="entry name" value="UDP-Glycosyltransferase/glycogen phosphorylase"/>
    <property type="match status" value="1"/>
</dbReference>
<dbReference type="AlphaFoldDB" id="A0AAV3T7A1"/>
<reference evidence="3 4" key="1">
    <citation type="journal article" date="2019" name="Int. J. Syst. Evol. Microbiol.">
        <title>The Global Catalogue of Microorganisms (GCM) 10K type strain sequencing project: providing services to taxonomists for standard genome sequencing and annotation.</title>
        <authorList>
            <consortium name="The Broad Institute Genomics Platform"/>
            <consortium name="The Broad Institute Genome Sequencing Center for Infectious Disease"/>
            <person name="Wu L."/>
            <person name="Ma J."/>
        </authorList>
    </citation>
    <scope>NUCLEOTIDE SEQUENCE [LARGE SCALE GENOMIC DNA]</scope>
    <source>
        <strain evidence="3 4">JCM 16328</strain>
    </source>
</reference>
<accession>A0AAV3T7A1</accession>
<evidence type="ECO:0000313" key="4">
    <source>
        <dbReference type="Proteomes" id="UP001500420"/>
    </source>
</evidence>
<name>A0AAV3T7A1_9EURY</name>
<dbReference type="PANTHER" id="PTHR12526:SF630">
    <property type="entry name" value="GLYCOSYLTRANSFERASE"/>
    <property type="match status" value="1"/>
</dbReference>
<dbReference type="EMBL" id="BAAADV010000001">
    <property type="protein sequence ID" value="GAA0666335.1"/>
    <property type="molecule type" value="Genomic_DNA"/>
</dbReference>
<dbReference type="PANTHER" id="PTHR12526">
    <property type="entry name" value="GLYCOSYLTRANSFERASE"/>
    <property type="match status" value="1"/>
</dbReference>
<evidence type="ECO:0000259" key="2">
    <source>
        <dbReference type="Pfam" id="PF13439"/>
    </source>
</evidence>
<evidence type="ECO:0000259" key="1">
    <source>
        <dbReference type="Pfam" id="PF00534"/>
    </source>
</evidence>
<dbReference type="InterPro" id="IPR028098">
    <property type="entry name" value="Glyco_trans_4-like_N"/>
</dbReference>
<dbReference type="InterPro" id="IPR001296">
    <property type="entry name" value="Glyco_trans_1"/>
</dbReference>
<dbReference type="CDD" id="cd03801">
    <property type="entry name" value="GT4_PimA-like"/>
    <property type="match status" value="1"/>
</dbReference>
<dbReference type="GO" id="GO:0016757">
    <property type="term" value="F:glycosyltransferase activity"/>
    <property type="evidence" value="ECO:0007669"/>
    <property type="project" value="InterPro"/>
</dbReference>
<comment type="caution">
    <text evidence="3">The sequence shown here is derived from an EMBL/GenBank/DDBJ whole genome shotgun (WGS) entry which is preliminary data.</text>
</comment>
<dbReference type="Gene3D" id="3.40.50.2000">
    <property type="entry name" value="Glycogen Phosphorylase B"/>
    <property type="match status" value="2"/>
</dbReference>
<evidence type="ECO:0000313" key="3">
    <source>
        <dbReference type="EMBL" id="GAA0666335.1"/>
    </source>
</evidence>
<keyword evidence="4" id="KW-1185">Reference proteome</keyword>
<protein>
    <submittedName>
        <fullName evidence="3">Glycosyltransferase</fullName>
    </submittedName>
</protein>
<feature type="domain" description="Glycosyl transferase family 1" evidence="1">
    <location>
        <begin position="173"/>
        <end position="321"/>
    </location>
</feature>
<dbReference type="Pfam" id="PF13439">
    <property type="entry name" value="Glyco_transf_4"/>
    <property type="match status" value="1"/>
</dbReference>
<dbReference type="Proteomes" id="UP001500420">
    <property type="component" value="Unassembled WGS sequence"/>
</dbReference>
<sequence length="353" mass="39664">MRVALVSLTTTHHRDAPPERRLRRVASSLADRGHDVHVFCARWWSNTDDTREEAGLTYHGVTLDETARQSFLLRAPFAVARADPDIVHAGATFPPAITAASVGATLARTPLLADWYDPEGADGGFLTRRALTAPDRIVTPSRLVRTRLRERGADMERLQVISNSVDFDLIRSTEPADERHVVYARRLDEGANLESLLLGLAELRDFEWSATVIGDGPERENYEQQARDLRIEDRIEFVGELSREDRVAIYRSAHVFVQTARQCKFATELLWALACGCVGIVEYHADSSAHELVEGRERGFRTTSEQELADAIREAGEMEPLAVDEDFSGFDRGAVLDQYLDLYRELRAQYGLL</sequence>
<dbReference type="Pfam" id="PF00534">
    <property type="entry name" value="Glycos_transf_1"/>
    <property type="match status" value="1"/>
</dbReference>
<proteinExistence type="predicted"/>
<gene>
    <name evidence="3" type="ORF">GCM10009020_09430</name>
</gene>
<feature type="domain" description="Glycosyltransferase subfamily 4-like N-terminal" evidence="2">
    <location>
        <begin position="19"/>
        <end position="168"/>
    </location>
</feature>
<organism evidence="3 4">
    <name type="scientific">Natronoarchaeum mannanilyticum</name>
    <dbReference type="NCBI Taxonomy" id="926360"/>
    <lineage>
        <taxon>Archaea</taxon>
        <taxon>Methanobacteriati</taxon>
        <taxon>Methanobacteriota</taxon>
        <taxon>Stenosarchaea group</taxon>
        <taxon>Halobacteria</taxon>
        <taxon>Halobacteriales</taxon>
        <taxon>Natronoarchaeaceae</taxon>
    </lineage>
</organism>
<dbReference type="RefSeq" id="WP_343772735.1">
    <property type="nucleotide sequence ID" value="NZ_BAAADV010000001.1"/>
</dbReference>